<evidence type="ECO:0000256" key="1">
    <source>
        <dbReference type="ARBA" id="ARBA00008814"/>
    </source>
</evidence>
<feature type="signal peptide" evidence="2">
    <location>
        <begin position="1"/>
        <end position="27"/>
    </location>
</feature>
<proteinExistence type="inferred from homology"/>
<dbReference type="AlphaFoldDB" id="A0A9D1UR16"/>
<feature type="domain" description="Fe/B12 periplasmic-binding" evidence="3">
    <location>
        <begin position="106"/>
        <end position="368"/>
    </location>
</feature>
<reference evidence="4" key="2">
    <citation type="submission" date="2021-04" db="EMBL/GenBank/DDBJ databases">
        <authorList>
            <person name="Gilroy R."/>
        </authorList>
    </citation>
    <scope>NUCLEOTIDE SEQUENCE</scope>
    <source>
        <strain evidence="4">4376</strain>
    </source>
</reference>
<evidence type="ECO:0000313" key="4">
    <source>
        <dbReference type="EMBL" id="HIW95580.1"/>
    </source>
</evidence>
<comment type="similarity">
    <text evidence="1">Belongs to the bacterial solute-binding protein 8 family.</text>
</comment>
<dbReference type="Gene3D" id="3.40.50.1980">
    <property type="entry name" value="Nitrogenase molybdenum iron protein domain"/>
    <property type="match status" value="2"/>
</dbReference>
<dbReference type="Proteomes" id="UP000824189">
    <property type="component" value="Unassembled WGS sequence"/>
</dbReference>
<organism evidence="4 5">
    <name type="scientific">Candidatus Corynebacterium gallistercoris</name>
    <dbReference type="NCBI Taxonomy" id="2838530"/>
    <lineage>
        <taxon>Bacteria</taxon>
        <taxon>Bacillati</taxon>
        <taxon>Actinomycetota</taxon>
        <taxon>Actinomycetes</taxon>
        <taxon>Mycobacteriales</taxon>
        <taxon>Corynebacteriaceae</taxon>
        <taxon>Corynebacterium</taxon>
    </lineage>
</organism>
<keyword evidence="2" id="KW-0732">Signal</keyword>
<gene>
    <name evidence="4" type="ORF">H9867_03720</name>
</gene>
<dbReference type="Pfam" id="PF01497">
    <property type="entry name" value="Peripla_BP_2"/>
    <property type="match status" value="1"/>
</dbReference>
<evidence type="ECO:0000256" key="2">
    <source>
        <dbReference type="SAM" id="SignalP"/>
    </source>
</evidence>
<dbReference type="PANTHER" id="PTHR30535:SF4">
    <property type="entry name" value="HEMIN-BINDING PERIPLASMIC PROTEIN HMUT"/>
    <property type="match status" value="1"/>
</dbReference>
<dbReference type="InterPro" id="IPR050902">
    <property type="entry name" value="ABC_Transporter_SBP"/>
</dbReference>
<dbReference type="PROSITE" id="PS50983">
    <property type="entry name" value="FE_B12_PBP"/>
    <property type="match status" value="1"/>
</dbReference>
<protein>
    <submittedName>
        <fullName evidence="4">ABC transporter substrate-binding protein</fullName>
    </submittedName>
</protein>
<evidence type="ECO:0000259" key="3">
    <source>
        <dbReference type="PROSITE" id="PS50983"/>
    </source>
</evidence>
<feature type="chain" id="PRO_5038625696" evidence="2">
    <location>
        <begin position="28"/>
        <end position="368"/>
    </location>
</feature>
<dbReference type="PROSITE" id="PS51257">
    <property type="entry name" value="PROKAR_LIPOPROTEIN"/>
    <property type="match status" value="1"/>
</dbReference>
<comment type="caution">
    <text evidence="4">The sequence shown here is derived from an EMBL/GenBank/DDBJ whole genome shotgun (WGS) entry which is preliminary data.</text>
</comment>
<reference evidence="4" key="1">
    <citation type="journal article" date="2021" name="PeerJ">
        <title>Extensive microbial diversity within the chicken gut microbiome revealed by metagenomics and culture.</title>
        <authorList>
            <person name="Gilroy R."/>
            <person name="Ravi A."/>
            <person name="Getino M."/>
            <person name="Pursley I."/>
            <person name="Horton D.L."/>
            <person name="Alikhan N.F."/>
            <person name="Baker D."/>
            <person name="Gharbi K."/>
            <person name="Hall N."/>
            <person name="Watson M."/>
            <person name="Adriaenssens E.M."/>
            <person name="Foster-Nyarko E."/>
            <person name="Jarju S."/>
            <person name="Secka A."/>
            <person name="Antonio M."/>
            <person name="Oren A."/>
            <person name="Chaudhuri R.R."/>
            <person name="La Ragione R."/>
            <person name="Hildebrand F."/>
            <person name="Pallen M.J."/>
        </authorList>
    </citation>
    <scope>NUCLEOTIDE SEQUENCE</scope>
    <source>
        <strain evidence="4">4376</strain>
    </source>
</reference>
<sequence>MFASAKSKSVVAALSAASLLLTGCGLGTLNTDTNTTANAEQTSFAEALEDFHQATATVPDPREITGLSTSAEVGDVVPVTPQASPELPVTLTDADDHHVTVTDTSRIIPLDLYGTTSRTLAGLGLRESIVGRATSSQEPSLRDLPVVTQGSHNINVEAVLNLNPSLVMVDHSIGPSDAIAQIRQAGVTVVVLDPSRGIDDIAEDIAEIAHAVGLDDEGEELERRSVAEKDQAIAAVREIAPANPMRLAFIYARGTGGVFFILGPDSGTSDLFNAVFGSDAAADAHITVMTPANAEALAELNPEAIVMMERGLESTGGVEGMLENPGVAETTAGQKERIVAIPDSQSLSFGPQTGEMILAFAEALYAPR</sequence>
<dbReference type="EMBL" id="DXFZ01000043">
    <property type="protein sequence ID" value="HIW95580.1"/>
    <property type="molecule type" value="Genomic_DNA"/>
</dbReference>
<name>A0A9D1UR16_9CORY</name>
<evidence type="ECO:0000313" key="5">
    <source>
        <dbReference type="Proteomes" id="UP000824189"/>
    </source>
</evidence>
<accession>A0A9D1UR16</accession>
<dbReference type="PANTHER" id="PTHR30535">
    <property type="entry name" value="VITAMIN B12-BINDING PROTEIN"/>
    <property type="match status" value="1"/>
</dbReference>
<dbReference type="InterPro" id="IPR002491">
    <property type="entry name" value="ABC_transptr_periplasmic_BD"/>
</dbReference>
<dbReference type="SUPFAM" id="SSF53807">
    <property type="entry name" value="Helical backbone' metal receptor"/>
    <property type="match status" value="1"/>
</dbReference>